<dbReference type="InterPro" id="IPR002491">
    <property type="entry name" value="ABC_transptr_periplasmic_BD"/>
</dbReference>
<dbReference type="Pfam" id="PF01497">
    <property type="entry name" value="Peripla_BP_2"/>
    <property type="match status" value="1"/>
</dbReference>
<dbReference type="PROSITE" id="PS50983">
    <property type="entry name" value="FE_B12_PBP"/>
    <property type="match status" value="1"/>
</dbReference>
<proteinExistence type="inferred from homology"/>
<dbReference type="PANTHER" id="PTHR30532">
    <property type="entry name" value="IRON III DICITRATE-BINDING PERIPLASMIC PROTEIN"/>
    <property type="match status" value="1"/>
</dbReference>
<sequence length="342" mass="36098">MTNLASSRLSRRGLLGAGGALAVGAVLAACGGGDGGTAKASDDGGAWSFTDDRGQKAEAKSRPRRVVAYVGAAAALWDYGVTDRIVGVYGPAKRKDGSRDPQVGDVDVSKVEIIGNAYGEFDIEKYAALRPELLVDHMFVKPDLFYVPAESKDKIFKLAPSVGVQAGDTTLTTPIEHYARLAAALGADLKSAANTAAKERFDKAVAALRAAVAANRGVKVLAASASPNLFYASSPAKNADLRFFQEQGVGVIVPRKLDQAGYFESLSWENAGKYGADVILLDARTQALQPKDLGSKPAWGELPAVKANQVFAWEPEPRFSYAGCAPIIERLAATIRNARKVA</sequence>
<organism evidence="8 9">
    <name type="scientific">Actinomadura logoneensis</name>
    <dbReference type="NCBI Taxonomy" id="2293572"/>
    <lineage>
        <taxon>Bacteria</taxon>
        <taxon>Bacillati</taxon>
        <taxon>Actinomycetota</taxon>
        <taxon>Actinomycetes</taxon>
        <taxon>Streptosporangiales</taxon>
        <taxon>Thermomonosporaceae</taxon>
        <taxon>Actinomadura</taxon>
    </lineage>
</organism>
<keyword evidence="3" id="KW-0813">Transport</keyword>
<feature type="compositionally biased region" description="Low complexity" evidence="5">
    <location>
        <begin position="37"/>
        <end position="46"/>
    </location>
</feature>
<accession>A0A372JAI8</accession>
<dbReference type="Gene3D" id="3.40.50.1980">
    <property type="entry name" value="Nitrogenase molybdenum iron protein domain"/>
    <property type="match status" value="2"/>
</dbReference>
<evidence type="ECO:0000256" key="4">
    <source>
        <dbReference type="ARBA" id="ARBA00022729"/>
    </source>
</evidence>
<dbReference type="SUPFAM" id="SSF53807">
    <property type="entry name" value="Helical backbone' metal receptor"/>
    <property type="match status" value="1"/>
</dbReference>
<evidence type="ECO:0000256" key="6">
    <source>
        <dbReference type="SAM" id="SignalP"/>
    </source>
</evidence>
<dbReference type="OrthoDB" id="7941913at2"/>
<dbReference type="AlphaFoldDB" id="A0A372JAI8"/>
<dbReference type="PANTHER" id="PTHR30532:SF24">
    <property type="entry name" value="FERRIC ENTEROBACTIN-BINDING PERIPLASMIC PROTEIN FEPB"/>
    <property type="match status" value="1"/>
</dbReference>
<evidence type="ECO:0000256" key="3">
    <source>
        <dbReference type="ARBA" id="ARBA00022448"/>
    </source>
</evidence>
<comment type="caution">
    <text evidence="8">The sequence shown here is derived from an EMBL/GenBank/DDBJ whole genome shotgun (WGS) entry which is preliminary data.</text>
</comment>
<dbReference type="GO" id="GO:1901678">
    <property type="term" value="P:iron coordination entity transport"/>
    <property type="evidence" value="ECO:0007669"/>
    <property type="project" value="UniProtKB-ARBA"/>
</dbReference>
<reference evidence="8 9" key="1">
    <citation type="submission" date="2018-08" db="EMBL/GenBank/DDBJ databases">
        <title>Actinomadura jelena sp. nov., a novel Actinomycete isolated from soil in Chad.</title>
        <authorList>
            <person name="Shi L."/>
        </authorList>
    </citation>
    <scope>NUCLEOTIDE SEQUENCE [LARGE SCALE GENOMIC DNA]</scope>
    <source>
        <strain evidence="8 9">NEAU-G17</strain>
    </source>
</reference>
<evidence type="ECO:0000256" key="5">
    <source>
        <dbReference type="SAM" id="MobiDB-lite"/>
    </source>
</evidence>
<dbReference type="GO" id="GO:0030288">
    <property type="term" value="C:outer membrane-bounded periplasmic space"/>
    <property type="evidence" value="ECO:0007669"/>
    <property type="project" value="TreeGrafter"/>
</dbReference>
<dbReference type="Proteomes" id="UP000261811">
    <property type="component" value="Unassembled WGS sequence"/>
</dbReference>
<gene>
    <name evidence="8" type="ORF">DZF91_36035</name>
</gene>
<dbReference type="InterPro" id="IPR006311">
    <property type="entry name" value="TAT_signal"/>
</dbReference>
<dbReference type="EMBL" id="QURH01001030">
    <property type="protein sequence ID" value="RFU36824.1"/>
    <property type="molecule type" value="Genomic_DNA"/>
</dbReference>
<feature type="domain" description="Fe/B12 periplasmic-binding" evidence="7">
    <location>
        <begin position="64"/>
        <end position="342"/>
    </location>
</feature>
<feature type="region of interest" description="Disordered" evidence="5">
    <location>
        <begin position="37"/>
        <end position="56"/>
    </location>
</feature>
<dbReference type="InterPro" id="IPR051313">
    <property type="entry name" value="Bact_iron-sidero_bind"/>
</dbReference>
<evidence type="ECO:0000256" key="2">
    <source>
        <dbReference type="ARBA" id="ARBA00008814"/>
    </source>
</evidence>
<evidence type="ECO:0000313" key="9">
    <source>
        <dbReference type="Proteomes" id="UP000261811"/>
    </source>
</evidence>
<feature type="chain" id="PRO_5038742811" evidence="6">
    <location>
        <begin position="29"/>
        <end position="342"/>
    </location>
</feature>
<comment type="subcellular location">
    <subcellularLocation>
        <location evidence="1">Cell envelope</location>
    </subcellularLocation>
</comment>
<evidence type="ECO:0000256" key="1">
    <source>
        <dbReference type="ARBA" id="ARBA00004196"/>
    </source>
</evidence>
<evidence type="ECO:0000313" key="8">
    <source>
        <dbReference type="EMBL" id="RFU36824.1"/>
    </source>
</evidence>
<feature type="signal peptide" evidence="6">
    <location>
        <begin position="1"/>
        <end position="28"/>
    </location>
</feature>
<name>A0A372JAI8_9ACTN</name>
<keyword evidence="4 6" id="KW-0732">Signal</keyword>
<dbReference type="RefSeq" id="WP_117361505.1">
    <property type="nucleotide sequence ID" value="NZ_QURH01001030.1"/>
</dbReference>
<evidence type="ECO:0000259" key="7">
    <source>
        <dbReference type="PROSITE" id="PS50983"/>
    </source>
</evidence>
<keyword evidence="9" id="KW-1185">Reference proteome</keyword>
<dbReference type="PROSITE" id="PS51318">
    <property type="entry name" value="TAT"/>
    <property type="match status" value="1"/>
</dbReference>
<comment type="similarity">
    <text evidence="2">Belongs to the bacterial solute-binding protein 8 family.</text>
</comment>
<protein>
    <submittedName>
        <fullName evidence="8">ABC transporter substrate-binding protein</fullName>
    </submittedName>
</protein>